<dbReference type="KEGG" id="clec:106661316"/>
<evidence type="ECO:0000256" key="12">
    <source>
        <dbReference type="RuleBase" id="RU004397"/>
    </source>
</evidence>
<dbReference type="PANTHER" id="PTHR11504:SF0">
    <property type="entry name" value="CYTOCHROME C OXIDASE SUBUNIT"/>
    <property type="match status" value="1"/>
</dbReference>
<dbReference type="Gene3D" id="4.10.95.10">
    <property type="entry name" value="Cytochrome c oxidase, subunit VIa"/>
    <property type="match status" value="1"/>
</dbReference>
<organism evidence="14 15">
    <name type="scientific">Cimex lectularius</name>
    <name type="common">Bed bug</name>
    <name type="synonym">Acanthia lectularia</name>
    <dbReference type="NCBI Taxonomy" id="79782"/>
    <lineage>
        <taxon>Eukaryota</taxon>
        <taxon>Metazoa</taxon>
        <taxon>Ecdysozoa</taxon>
        <taxon>Arthropoda</taxon>
        <taxon>Hexapoda</taxon>
        <taxon>Insecta</taxon>
        <taxon>Pterygota</taxon>
        <taxon>Neoptera</taxon>
        <taxon>Paraneoptera</taxon>
        <taxon>Hemiptera</taxon>
        <taxon>Heteroptera</taxon>
        <taxon>Panheteroptera</taxon>
        <taxon>Cimicomorpha</taxon>
        <taxon>Cimicidae</taxon>
        <taxon>Cimex</taxon>
    </lineage>
</organism>
<evidence type="ECO:0000256" key="13">
    <source>
        <dbReference type="SAM" id="MobiDB-lite"/>
    </source>
</evidence>
<comment type="similarity">
    <text evidence="3 11">Belongs to the cytochrome c oxidase subunit 6A family.</text>
</comment>
<comment type="subcellular location">
    <subcellularLocation>
        <location evidence="1">Mitochondrion inner membrane</location>
        <topology evidence="1">Single-pass membrane protein</topology>
    </subcellularLocation>
</comment>
<name>A0A8I6R6W3_CIMLE</name>
<evidence type="ECO:0000256" key="4">
    <source>
        <dbReference type="ARBA" id="ARBA00022692"/>
    </source>
</evidence>
<dbReference type="PIRSF" id="PIRSF000277">
    <property type="entry name" value="COX6A1"/>
    <property type="match status" value="1"/>
</dbReference>
<dbReference type="OMA" id="MWKTLTY"/>
<evidence type="ECO:0000313" key="15">
    <source>
        <dbReference type="Proteomes" id="UP000494040"/>
    </source>
</evidence>
<dbReference type="GO" id="GO:0006123">
    <property type="term" value="P:mitochondrial electron transport, cytochrome c to oxygen"/>
    <property type="evidence" value="ECO:0007669"/>
    <property type="project" value="TreeGrafter"/>
</dbReference>
<comment type="pathway">
    <text evidence="2">Energy metabolism; oxidative phosphorylation.</text>
</comment>
<dbReference type="EnsemblMetazoa" id="XM_014384616.2">
    <property type="protein sequence ID" value="XP_014240102.1"/>
    <property type="gene ID" value="LOC106661316"/>
</dbReference>
<dbReference type="AlphaFoldDB" id="A0A8I6R6W3"/>
<keyword evidence="5 12" id="KW-0999">Mitochondrion inner membrane</keyword>
<dbReference type="GO" id="GO:0005743">
    <property type="term" value="C:mitochondrial inner membrane"/>
    <property type="evidence" value="ECO:0007669"/>
    <property type="project" value="UniProtKB-SubCell"/>
</dbReference>
<evidence type="ECO:0000256" key="5">
    <source>
        <dbReference type="ARBA" id="ARBA00022792"/>
    </source>
</evidence>
<keyword evidence="8" id="KW-0560">Oxidoreductase</keyword>
<dbReference type="FunFam" id="4.10.95.10:FF:000001">
    <property type="entry name" value="Cytochrome c oxidase subunit 6A, mitochondrial"/>
    <property type="match status" value="1"/>
</dbReference>
<protein>
    <recommendedName>
        <fullName evidence="12">Cytochrome c oxidase subunit</fullName>
    </recommendedName>
    <alternativeName>
        <fullName evidence="12">Cytochrome c oxidase polypeptide VIa</fullName>
    </alternativeName>
</protein>
<dbReference type="InterPro" id="IPR036418">
    <property type="entry name" value="Cyt_c_oxidase_su6a_sf"/>
</dbReference>
<dbReference type="GO" id="GO:0030234">
    <property type="term" value="F:enzyme regulator activity"/>
    <property type="evidence" value="ECO:0007669"/>
    <property type="project" value="TreeGrafter"/>
</dbReference>
<dbReference type="GO" id="GO:0016491">
    <property type="term" value="F:oxidoreductase activity"/>
    <property type="evidence" value="ECO:0007669"/>
    <property type="project" value="UniProtKB-KW"/>
</dbReference>
<feature type="region of interest" description="Disordered" evidence="13">
    <location>
        <begin position="90"/>
        <end position="114"/>
    </location>
</feature>
<keyword evidence="10 12" id="KW-0472">Membrane</keyword>
<dbReference type="PROSITE" id="PS01329">
    <property type="entry name" value="COX6A"/>
    <property type="match status" value="1"/>
</dbReference>
<dbReference type="InterPro" id="IPR018507">
    <property type="entry name" value="Cyt_c_oxidase_su6a_CS"/>
</dbReference>
<gene>
    <name evidence="14" type="primary">106661316</name>
</gene>
<evidence type="ECO:0000256" key="10">
    <source>
        <dbReference type="ARBA" id="ARBA00023136"/>
    </source>
</evidence>
<evidence type="ECO:0000256" key="8">
    <source>
        <dbReference type="ARBA" id="ARBA00023002"/>
    </source>
</evidence>
<dbReference type="SUPFAM" id="SSF81411">
    <property type="entry name" value="Mitochondrial cytochrome c oxidase subunit VIa"/>
    <property type="match status" value="1"/>
</dbReference>
<evidence type="ECO:0000313" key="14">
    <source>
        <dbReference type="EnsemblMetazoa" id="XP_014240102.1"/>
    </source>
</evidence>
<evidence type="ECO:0000256" key="11">
    <source>
        <dbReference type="RuleBase" id="RU004396"/>
    </source>
</evidence>
<keyword evidence="9 12" id="KW-0496">Mitochondrion</keyword>
<sequence>MSFLGLVLRRSFLTSVRHSKEIEFASATAGGHGGGHKFWKKLTFFVAFPACALCMLSCYLEHQKGDHSRTEYFKYEHLRIRTKKYPWGDGNHTLFHNPQKNALPDGYEEEEVHH</sequence>
<evidence type="ECO:0000256" key="2">
    <source>
        <dbReference type="ARBA" id="ARBA00004673"/>
    </source>
</evidence>
<dbReference type="PANTHER" id="PTHR11504">
    <property type="entry name" value="CYTOCHROME C OXIDASE POLYPEPTIDE VIA"/>
    <property type="match status" value="1"/>
</dbReference>
<accession>A0A8I6R6W3</accession>
<evidence type="ECO:0000256" key="6">
    <source>
        <dbReference type="ARBA" id="ARBA00022946"/>
    </source>
</evidence>
<dbReference type="UniPathway" id="UPA00705"/>
<keyword evidence="15" id="KW-1185">Reference proteome</keyword>
<dbReference type="OrthoDB" id="5947505at2759"/>
<reference evidence="14" key="1">
    <citation type="submission" date="2022-01" db="UniProtKB">
        <authorList>
            <consortium name="EnsemblMetazoa"/>
        </authorList>
    </citation>
    <scope>IDENTIFICATION</scope>
</reference>
<dbReference type="Proteomes" id="UP000494040">
    <property type="component" value="Unassembled WGS sequence"/>
</dbReference>
<keyword evidence="7" id="KW-1133">Transmembrane helix</keyword>
<evidence type="ECO:0000256" key="3">
    <source>
        <dbReference type="ARBA" id="ARBA00005553"/>
    </source>
</evidence>
<keyword evidence="6" id="KW-0809">Transit peptide</keyword>
<dbReference type="Pfam" id="PF02046">
    <property type="entry name" value="COX6A"/>
    <property type="match status" value="1"/>
</dbReference>
<proteinExistence type="inferred from homology"/>
<evidence type="ECO:0000256" key="1">
    <source>
        <dbReference type="ARBA" id="ARBA00004434"/>
    </source>
</evidence>
<dbReference type="InterPro" id="IPR001349">
    <property type="entry name" value="Cyt_c_oxidase_su6a"/>
</dbReference>
<keyword evidence="4" id="KW-0812">Transmembrane</keyword>
<evidence type="ECO:0000256" key="9">
    <source>
        <dbReference type="ARBA" id="ARBA00023128"/>
    </source>
</evidence>
<evidence type="ECO:0000256" key="7">
    <source>
        <dbReference type="ARBA" id="ARBA00022989"/>
    </source>
</evidence>